<evidence type="ECO:0008006" key="4">
    <source>
        <dbReference type="Google" id="ProtNLM"/>
    </source>
</evidence>
<evidence type="ECO:0000256" key="1">
    <source>
        <dbReference type="SAM" id="MobiDB-lite"/>
    </source>
</evidence>
<dbReference type="Proteomes" id="UP001189429">
    <property type="component" value="Unassembled WGS sequence"/>
</dbReference>
<feature type="region of interest" description="Disordered" evidence="1">
    <location>
        <begin position="1"/>
        <end position="32"/>
    </location>
</feature>
<keyword evidence="3" id="KW-1185">Reference proteome</keyword>
<gene>
    <name evidence="2" type="ORF">PCOR1329_LOCUS60596</name>
</gene>
<dbReference type="EMBL" id="CAUYUJ010017596">
    <property type="protein sequence ID" value="CAK0876102.1"/>
    <property type="molecule type" value="Genomic_DNA"/>
</dbReference>
<evidence type="ECO:0000313" key="2">
    <source>
        <dbReference type="EMBL" id="CAK0876102.1"/>
    </source>
</evidence>
<proteinExistence type="predicted"/>
<sequence length="95" mass="9574">EASEAMTAMSGSFSAAAESDANAQLSSPPRGAGGLQLKIAGVLSRGAAHMTPSPRAVSSAPAPWQWLQSLLEELATQRGGLLPPAPLRTAFCGSA</sequence>
<name>A0ABN9VRR6_9DINO</name>
<reference evidence="2" key="1">
    <citation type="submission" date="2023-10" db="EMBL/GenBank/DDBJ databases">
        <authorList>
            <person name="Chen Y."/>
            <person name="Shah S."/>
            <person name="Dougan E. K."/>
            <person name="Thang M."/>
            <person name="Chan C."/>
        </authorList>
    </citation>
    <scope>NUCLEOTIDE SEQUENCE [LARGE SCALE GENOMIC DNA]</scope>
</reference>
<accession>A0ABN9VRR6</accession>
<comment type="caution">
    <text evidence="2">The sequence shown here is derived from an EMBL/GenBank/DDBJ whole genome shotgun (WGS) entry which is preliminary data.</text>
</comment>
<evidence type="ECO:0000313" key="3">
    <source>
        <dbReference type="Proteomes" id="UP001189429"/>
    </source>
</evidence>
<protein>
    <recommendedName>
        <fullName evidence="4">Selenoprotein O</fullName>
    </recommendedName>
</protein>
<organism evidence="2 3">
    <name type="scientific">Prorocentrum cordatum</name>
    <dbReference type="NCBI Taxonomy" id="2364126"/>
    <lineage>
        <taxon>Eukaryota</taxon>
        <taxon>Sar</taxon>
        <taxon>Alveolata</taxon>
        <taxon>Dinophyceae</taxon>
        <taxon>Prorocentrales</taxon>
        <taxon>Prorocentraceae</taxon>
        <taxon>Prorocentrum</taxon>
    </lineage>
</organism>
<feature type="non-terminal residue" evidence="2">
    <location>
        <position position="95"/>
    </location>
</feature>
<feature type="non-terminal residue" evidence="2">
    <location>
        <position position="1"/>
    </location>
</feature>